<reference evidence="3 4" key="1">
    <citation type="journal article" date="2010" name="Stand. Genomic Sci.">
        <title>Complete genome sequence of Desulfarculus baarsii type strain (2st14).</title>
        <authorList>
            <person name="Sun H."/>
            <person name="Spring S."/>
            <person name="Lapidus A."/>
            <person name="Davenport K."/>
            <person name="Del Rio T.G."/>
            <person name="Tice H."/>
            <person name="Nolan M."/>
            <person name="Copeland A."/>
            <person name="Cheng J.F."/>
            <person name="Lucas S."/>
            <person name="Tapia R."/>
            <person name="Goodwin L."/>
            <person name="Pitluck S."/>
            <person name="Ivanova N."/>
            <person name="Pagani I."/>
            <person name="Mavromatis K."/>
            <person name="Ovchinnikova G."/>
            <person name="Pati A."/>
            <person name="Chen A."/>
            <person name="Palaniappan K."/>
            <person name="Hauser L."/>
            <person name="Chang Y.J."/>
            <person name="Jeffries C.D."/>
            <person name="Detter J.C."/>
            <person name="Han C."/>
            <person name="Rohde M."/>
            <person name="Brambilla E."/>
            <person name="Goker M."/>
            <person name="Woyke T."/>
            <person name="Bristow J."/>
            <person name="Eisen J.A."/>
            <person name="Markowitz V."/>
            <person name="Hugenholtz P."/>
            <person name="Kyrpides N.C."/>
            <person name="Klenk H.P."/>
            <person name="Land M."/>
        </authorList>
    </citation>
    <scope>NUCLEOTIDE SEQUENCE [LARGE SCALE GENOMIC DNA]</scope>
    <source>
        <strain evidence="4">ATCC 33931 / DSM 2075 / LMG 7858 / VKM B-1802 / 2st14</strain>
    </source>
</reference>
<dbReference type="NCBIfam" id="NF006421">
    <property type="entry name" value="PRK08673.1"/>
    <property type="match status" value="1"/>
</dbReference>
<gene>
    <name evidence="3" type="ordered locus">Deba_0480</name>
</gene>
<dbReference type="STRING" id="644282.Deba_0480"/>
<keyword evidence="1 3" id="KW-0808">Transferase</keyword>
<dbReference type="AlphaFoldDB" id="E1QE67"/>
<dbReference type="EMBL" id="CP002085">
    <property type="protein sequence ID" value="ADK83853.1"/>
    <property type="molecule type" value="Genomic_DNA"/>
</dbReference>
<name>E1QE67_DESB2</name>
<proteinExistence type="predicted"/>
<dbReference type="GO" id="GO:0016832">
    <property type="term" value="F:aldehyde-lyase activity"/>
    <property type="evidence" value="ECO:0007669"/>
    <property type="project" value="InterPro"/>
</dbReference>
<dbReference type="SUPFAM" id="SSF51569">
    <property type="entry name" value="Aldolase"/>
    <property type="match status" value="1"/>
</dbReference>
<dbReference type="eggNOG" id="COG2876">
    <property type="taxonomic scope" value="Bacteria"/>
</dbReference>
<dbReference type="PANTHER" id="PTHR43018">
    <property type="entry name" value="PHOSPHO-2-DEHYDRO-3-DEOXYHEPTONATE ALDOLASE"/>
    <property type="match status" value="1"/>
</dbReference>
<dbReference type="NCBIfam" id="NF009239">
    <property type="entry name" value="PRK12595.1"/>
    <property type="match status" value="1"/>
</dbReference>
<evidence type="ECO:0000313" key="4">
    <source>
        <dbReference type="Proteomes" id="UP000009047"/>
    </source>
</evidence>
<dbReference type="InterPro" id="IPR013785">
    <property type="entry name" value="Aldolase_TIM"/>
</dbReference>
<dbReference type="GO" id="GO:0009073">
    <property type="term" value="P:aromatic amino acid family biosynthetic process"/>
    <property type="evidence" value="ECO:0007669"/>
    <property type="project" value="InterPro"/>
</dbReference>
<sequence length="296" mass="31590">MLAAKINGTEQAMTPVIDPEACKPRAPRKLHAREQHPEDTVVRVGDVAIGGGAFVVIAGPCSVESEEQMVETAQAVRQGGGAILRGGAYKPRTSPYSFQGLGPNGLTLLGLAGKATGLPYVTELMDAEDLPLLEEQADMIQIGARNIQNFSLLKKVGRSSKPVLLKRGLMTTVDELLMSAEYILDGGNQSVVLCERGIRTFETATRNTLDLSVVPVLKERTHLPVIVDPSHAVGKRRYVAPMAKAALAVGADGIMVEVHCRPEAALCDGEQSLHPSEFAELMAQLRGMAAMCGRTI</sequence>
<dbReference type="InterPro" id="IPR006268">
    <property type="entry name" value="DAHP_syn_2"/>
</dbReference>
<evidence type="ECO:0000256" key="1">
    <source>
        <dbReference type="ARBA" id="ARBA00022679"/>
    </source>
</evidence>
<dbReference type="NCBIfam" id="TIGR01361">
    <property type="entry name" value="DAHP_synth_Bsub"/>
    <property type="match status" value="1"/>
</dbReference>
<evidence type="ECO:0000259" key="2">
    <source>
        <dbReference type="Pfam" id="PF00793"/>
    </source>
</evidence>
<organism evidence="3 4">
    <name type="scientific">Desulfarculus baarsii (strain ATCC 33931 / DSM 2075 / LMG 7858 / VKM B-1802 / 2st14)</name>
    <dbReference type="NCBI Taxonomy" id="644282"/>
    <lineage>
        <taxon>Bacteria</taxon>
        <taxon>Pseudomonadati</taxon>
        <taxon>Thermodesulfobacteriota</taxon>
        <taxon>Desulfarculia</taxon>
        <taxon>Desulfarculales</taxon>
        <taxon>Desulfarculaceae</taxon>
        <taxon>Desulfarculus</taxon>
    </lineage>
</organism>
<dbReference type="InterPro" id="IPR006218">
    <property type="entry name" value="DAHP1/KDSA"/>
</dbReference>
<dbReference type="GO" id="GO:0003849">
    <property type="term" value="F:3-deoxy-7-phosphoheptulonate synthase activity"/>
    <property type="evidence" value="ECO:0007669"/>
    <property type="project" value="UniProtKB-EC"/>
</dbReference>
<dbReference type="HOGENOM" id="CLU_062599_1_1_7"/>
<dbReference type="EC" id="2.5.1.54" evidence="3"/>
<evidence type="ECO:0000313" key="3">
    <source>
        <dbReference type="EMBL" id="ADK83853.1"/>
    </source>
</evidence>
<dbReference type="PANTHER" id="PTHR43018:SF3">
    <property type="entry name" value="CARBOXYSOME FORMATION PROTEIN"/>
    <property type="match status" value="1"/>
</dbReference>
<protein>
    <submittedName>
        <fullName evidence="3">Phospho-2-dehydro-3-deoxyheptonate aldolase</fullName>
        <ecNumber evidence="3">2.5.1.54</ecNumber>
    </submittedName>
</protein>
<dbReference type="InterPro" id="IPR052899">
    <property type="entry name" value="Class-I_DAHP_synthase"/>
</dbReference>
<dbReference type="KEGG" id="dbr:Deba_0480"/>
<feature type="domain" description="DAHP synthetase I/KDSA" evidence="2">
    <location>
        <begin position="42"/>
        <end position="285"/>
    </location>
</feature>
<dbReference type="RefSeq" id="WP_013257309.1">
    <property type="nucleotide sequence ID" value="NC_014365.1"/>
</dbReference>
<keyword evidence="4" id="KW-1185">Reference proteome</keyword>
<dbReference type="Proteomes" id="UP000009047">
    <property type="component" value="Chromosome"/>
</dbReference>
<accession>E1QE67</accession>
<dbReference type="Gene3D" id="3.20.20.70">
    <property type="entry name" value="Aldolase class I"/>
    <property type="match status" value="1"/>
</dbReference>
<dbReference type="Pfam" id="PF00793">
    <property type="entry name" value="DAHP_synth_1"/>
    <property type="match status" value="1"/>
</dbReference>